<feature type="domain" description="TIR" evidence="1">
    <location>
        <begin position="138"/>
        <end position="267"/>
    </location>
</feature>
<dbReference type="Pfam" id="PF13676">
    <property type="entry name" value="TIR_2"/>
    <property type="match status" value="1"/>
</dbReference>
<organism evidence="2 3">
    <name type="scientific">Colwellia psychrerythraea</name>
    <name type="common">Vibrio psychroerythus</name>
    <dbReference type="NCBI Taxonomy" id="28229"/>
    <lineage>
        <taxon>Bacteria</taxon>
        <taxon>Pseudomonadati</taxon>
        <taxon>Pseudomonadota</taxon>
        <taxon>Gammaproteobacteria</taxon>
        <taxon>Alteromonadales</taxon>
        <taxon>Colwelliaceae</taxon>
        <taxon>Colwellia</taxon>
    </lineage>
</organism>
<dbReference type="PATRIC" id="fig|28229.4.peg.3442"/>
<dbReference type="SUPFAM" id="SSF52200">
    <property type="entry name" value="Toll/Interleukin receptor TIR domain"/>
    <property type="match status" value="1"/>
</dbReference>
<evidence type="ECO:0000313" key="3">
    <source>
        <dbReference type="Proteomes" id="UP000029843"/>
    </source>
</evidence>
<comment type="caution">
    <text evidence="2">The sequence shown here is derived from an EMBL/GenBank/DDBJ whole genome shotgun (WGS) entry which is preliminary data.</text>
</comment>
<reference evidence="2 3" key="1">
    <citation type="submission" date="2014-08" db="EMBL/GenBank/DDBJ databases">
        <title>Genomic and Phenotypic Diversity of Colwellia psychrerythraea strains from Disparate Marine Basins.</title>
        <authorList>
            <person name="Techtmann S.M."/>
            <person name="Stelling S.C."/>
            <person name="Utturkar S.M."/>
            <person name="Alshibli N."/>
            <person name="Harris A."/>
            <person name="Brown S.D."/>
            <person name="Hazen T.C."/>
        </authorList>
    </citation>
    <scope>NUCLEOTIDE SEQUENCE [LARGE SCALE GENOMIC DNA]</scope>
    <source>
        <strain evidence="2 3">ND2E</strain>
    </source>
</reference>
<dbReference type="EMBL" id="JQED01000046">
    <property type="protein sequence ID" value="KGJ88568.1"/>
    <property type="molecule type" value="Genomic_DNA"/>
</dbReference>
<evidence type="ECO:0000259" key="1">
    <source>
        <dbReference type="PROSITE" id="PS50104"/>
    </source>
</evidence>
<dbReference type="PROSITE" id="PS50104">
    <property type="entry name" value="TIR"/>
    <property type="match status" value="1"/>
</dbReference>
<sequence>MKEDQRSYLIELDYGNRKGERDFVKDILSRYDKNTLVGSILFVNNNPYHFELLWFLNFEKDFEDVDRYLASKYPTTKRAYNRFVTDLMASMDNKSYNLISVSTPEDVDVYMTSKTNDYFTFSDRELFFEMWGKPVTLDNFTVFLSHSSKDKEFVDEVFNELQKSEIKAWYDKEEIIAGESVTDNINNGLQKSNFGLIFLSKSFLNGQSGWTIAEANFFMQQRMRDASKKFVIVNIDLPHNEIPPLMQDYRYIDASDDGFMVDIKKAINHHQRRI</sequence>
<dbReference type="InterPro" id="IPR000157">
    <property type="entry name" value="TIR_dom"/>
</dbReference>
<proteinExistence type="predicted"/>
<dbReference type="Gene3D" id="3.40.50.10140">
    <property type="entry name" value="Toll/interleukin-1 receptor homology (TIR) domain"/>
    <property type="match status" value="1"/>
</dbReference>
<dbReference type="InterPro" id="IPR035897">
    <property type="entry name" value="Toll_tir_struct_dom_sf"/>
</dbReference>
<dbReference type="OrthoDB" id="7055795at2"/>
<dbReference type="GO" id="GO:0007165">
    <property type="term" value="P:signal transduction"/>
    <property type="evidence" value="ECO:0007669"/>
    <property type="project" value="InterPro"/>
</dbReference>
<dbReference type="SMART" id="SM00255">
    <property type="entry name" value="TIR"/>
    <property type="match status" value="1"/>
</dbReference>
<evidence type="ECO:0000313" key="2">
    <source>
        <dbReference type="EMBL" id="KGJ88568.1"/>
    </source>
</evidence>
<name>A0A099KG59_COLPS</name>
<dbReference type="AlphaFoldDB" id="A0A099KG59"/>
<gene>
    <name evidence="2" type="ORF">ND2E_4103</name>
</gene>
<protein>
    <submittedName>
        <fullName evidence="2">TIR protein</fullName>
    </submittedName>
</protein>
<accession>A0A099KG59</accession>
<dbReference type="RefSeq" id="WP_150113785.1">
    <property type="nucleotide sequence ID" value="NZ_JQED01000046.1"/>
</dbReference>
<dbReference type="Proteomes" id="UP000029843">
    <property type="component" value="Unassembled WGS sequence"/>
</dbReference>